<sequence length="202" mass="22480">MQQPSTIDFWFDPICPFTWVTSRWITDVAAQRGCTVNWRSFSLKVLNSTPGNEDTSEEHRQGHRMGRVVVRARRDHGEEPIAALYSALGQRLHPGGRDDVDAIIAEALAEAGLPAQLEDAADDESLDADLESSTRDALGLTGSGVGLPILRLGERERAYFGPVFTRRPAGEQALELFDAYVTLTGHEHFFELKREITGRLEF</sequence>
<keyword evidence="2" id="KW-1185">Reference proteome</keyword>
<evidence type="ECO:0000313" key="2">
    <source>
        <dbReference type="Proteomes" id="UP000253509"/>
    </source>
</evidence>
<proteinExistence type="predicted"/>
<dbReference type="Gene3D" id="3.40.30.10">
    <property type="entry name" value="Glutaredoxin"/>
    <property type="match status" value="1"/>
</dbReference>
<reference evidence="1 2" key="1">
    <citation type="submission" date="2018-06" db="EMBL/GenBank/DDBJ databases">
        <title>Freshwater and sediment microbial communities from various areas in North America, analyzing microbe dynamics in response to fracking.</title>
        <authorList>
            <person name="Lamendella R."/>
        </authorList>
    </citation>
    <scope>NUCLEOTIDE SEQUENCE [LARGE SCALE GENOMIC DNA]</scope>
    <source>
        <strain evidence="1 2">3b_TX</strain>
    </source>
</reference>
<dbReference type="EMBL" id="QNSB01000014">
    <property type="protein sequence ID" value="RBP69216.1"/>
    <property type="molecule type" value="Genomic_DNA"/>
</dbReference>
<protein>
    <submittedName>
        <fullName evidence="1">DSBA-like thioredoxin domain-containing protein</fullName>
    </submittedName>
</protein>
<evidence type="ECO:0000313" key="1">
    <source>
        <dbReference type="EMBL" id="RBP69216.1"/>
    </source>
</evidence>
<comment type="caution">
    <text evidence="1">The sequence shown here is derived from an EMBL/GenBank/DDBJ whole genome shotgun (WGS) entry which is preliminary data.</text>
</comment>
<dbReference type="SUPFAM" id="SSF52833">
    <property type="entry name" value="Thioredoxin-like"/>
    <property type="match status" value="1"/>
</dbReference>
<dbReference type="RefSeq" id="WP_181778753.1">
    <property type="nucleotide sequence ID" value="NZ_QNSB01000014.1"/>
</dbReference>
<dbReference type="Proteomes" id="UP000253509">
    <property type="component" value="Unassembled WGS sequence"/>
</dbReference>
<dbReference type="AlphaFoldDB" id="A0A366IDY6"/>
<organism evidence="1 2">
    <name type="scientific">Brevibacterium celere</name>
    <dbReference type="NCBI Taxonomy" id="225845"/>
    <lineage>
        <taxon>Bacteria</taxon>
        <taxon>Bacillati</taxon>
        <taxon>Actinomycetota</taxon>
        <taxon>Actinomycetes</taxon>
        <taxon>Micrococcales</taxon>
        <taxon>Brevibacteriaceae</taxon>
        <taxon>Brevibacterium</taxon>
    </lineage>
</organism>
<gene>
    <name evidence="1" type="ORF">DFO65_11460</name>
</gene>
<dbReference type="InterPro" id="IPR036249">
    <property type="entry name" value="Thioredoxin-like_sf"/>
</dbReference>
<dbReference type="InterPro" id="IPR053977">
    <property type="entry name" value="Rv2466c-like"/>
</dbReference>
<accession>A0A366IDY6</accession>
<dbReference type="Pfam" id="PF22234">
    <property type="entry name" value="Rv2466c-like"/>
    <property type="match status" value="1"/>
</dbReference>
<name>A0A366IDY6_9MICO</name>